<dbReference type="SUPFAM" id="SSF52374">
    <property type="entry name" value="Nucleotidylyl transferase"/>
    <property type="match status" value="1"/>
</dbReference>
<gene>
    <name evidence="5" type="ORF">PVNG_02492</name>
</gene>
<keyword evidence="3" id="KW-0067">ATP-binding</keyword>
<dbReference type="InterPro" id="IPR014729">
    <property type="entry name" value="Rossmann-like_a/b/a_fold"/>
</dbReference>
<keyword evidence="2" id="KW-0547">Nucleotide-binding</keyword>
<dbReference type="Gene3D" id="3.40.50.620">
    <property type="entry name" value="HUPs"/>
    <property type="match status" value="1"/>
</dbReference>
<accession>A0A0J9W6W6</accession>
<dbReference type="EMBL" id="KQ235637">
    <property type="protein sequence ID" value="KMZ96353.1"/>
    <property type="molecule type" value="Genomic_DNA"/>
</dbReference>
<dbReference type="InterPro" id="IPR032678">
    <property type="entry name" value="tRNA-synt_1_cat_dom"/>
</dbReference>
<dbReference type="GO" id="GO:0005524">
    <property type="term" value="F:ATP binding"/>
    <property type="evidence" value="ECO:0007669"/>
    <property type="project" value="UniProtKB-KW"/>
</dbReference>
<keyword evidence="1" id="KW-0436">Ligase</keyword>
<dbReference type="GO" id="GO:0004817">
    <property type="term" value="F:cysteine-tRNA ligase activity"/>
    <property type="evidence" value="ECO:0007669"/>
    <property type="project" value="TreeGrafter"/>
</dbReference>
<evidence type="ECO:0000256" key="1">
    <source>
        <dbReference type="ARBA" id="ARBA00022598"/>
    </source>
</evidence>
<dbReference type="GO" id="GO:0006423">
    <property type="term" value="P:cysteinyl-tRNA aminoacylation"/>
    <property type="evidence" value="ECO:0007669"/>
    <property type="project" value="TreeGrafter"/>
</dbReference>
<feature type="domain" description="tRNA synthetases class I catalytic" evidence="4">
    <location>
        <begin position="18"/>
        <end position="127"/>
    </location>
</feature>
<dbReference type="Pfam" id="PF01406">
    <property type="entry name" value="tRNA-synt_1e"/>
    <property type="match status" value="1"/>
</dbReference>
<proteinExistence type="predicted"/>
<dbReference type="AlphaFoldDB" id="A0A0J9W6W6"/>
<evidence type="ECO:0000259" key="4">
    <source>
        <dbReference type="Pfam" id="PF01406"/>
    </source>
</evidence>
<dbReference type="GO" id="GO:0005829">
    <property type="term" value="C:cytosol"/>
    <property type="evidence" value="ECO:0007669"/>
    <property type="project" value="TreeGrafter"/>
</dbReference>
<evidence type="ECO:0000313" key="5">
    <source>
        <dbReference type="EMBL" id="KMZ96353.1"/>
    </source>
</evidence>
<dbReference type="InterPro" id="IPR024909">
    <property type="entry name" value="Cys-tRNA/MSH_ligase"/>
</dbReference>
<dbReference type="PANTHER" id="PTHR10890">
    <property type="entry name" value="CYSTEINYL-TRNA SYNTHETASE"/>
    <property type="match status" value="1"/>
</dbReference>
<evidence type="ECO:0000313" key="6">
    <source>
        <dbReference type="Proteomes" id="UP000053239"/>
    </source>
</evidence>
<organism evidence="5 6">
    <name type="scientific">Plasmodium vivax North Korean</name>
    <dbReference type="NCBI Taxonomy" id="1035514"/>
    <lineage>
        <taxon>Eukaryota</taxon>
        <taxon>Sar</taxon>
        <taxon>Alveolata</taxon>
        <taxon>Apicomplexa</taxon>
        <taxon>Aconoidasida</taxon>
        <taxon>Haemosporida</taxon>
        <taxon>Plasmodiidae</taxon>
        <taxon>Plasmodium</taxon>
        <taxon>Plasmodium (Plasmodium)</taxon>
    </lineage>
</organism>
<name>A0A0J9W6W6_PLAVI</name>
<dbReference type="PANTHER" id="PTHR10890:SF3">
    <property type="entry name" value="CYSTEINE--TRNA LIGASE, CYTOPLASMIC"/>
    <property type="match status" value="1"/>
</dbReference>
<reference evidence="5 6" key="1">
    <citation type="submission" date="2011-09" db="EMBL/GenBank/DDBJ databases">
        <title>The Genome Sequence of Plasmodium vivax North Korean.</title>
        <authorList>
            <consortium name="The Broad Institute Genome Sequencing Platform"/>
            <consortium name="The Broad Institute Genome Sequencing Center for Infectious Disease"/>
            <person name="Neafsey D."/>
            <person name="Carlton J."/>
            <person name="Barnwell J."/>
            <person name="Collins W."/>
            <person name="Escalante A."/>
            <person name="Mullikin J."/>
            <person name="Saul A."/>
            <person name="Guigo R."/>
            <person name="Camara F."/>
            <person name="Young S.K."/>
            <person name="Zeng Q."/>
            <person name="Gargeya S."/>
            <person name="Fitzgerald M."/>
            <person name="Haas B."/>
            <person name="Abouelleil A."/>
            <person name="Alvarado L."/>
            <person name="Arachchi H.M."/>
            <person name="Berlin A."/>
            <person name="Brown A."/>
            <person name="Chapman S.B."/>
            <person name="Chen Z."/>
            <person name="Dunbar C."/>
            <person name="Freedman E."/>
            <person name="Gearin G."/>
            <person name="Gellesch M."/>
            <person name="Goldberg J."/>
            <person name="Griggs A."/>
            <person name="Gujja S."/>
            <person name="Heiman D."/>
            <person name="Howarth C."/>
            <person name="Larson L."/>
            <person name="Lui A."/>
            <person name="MacDonald P.J.P."/>
            <person name="Montmayeur A."/>
            <person name="Murphy C."/>
            <person name="Neiman D."/>
            <person name="Pearson M."/>
            <person name="Priest M."/>
            <person name="Roberts A."/>
            <person name="Saif S."/>
            <person name="Shea T."/>
            <person name="Shenoy N."/>
            <person name="Sisk P."/>
            <person name="Stolte C."/>
            <person name="Sykes S."/>
            <person name="Wortman J."/>
            <person name="Nusbaum C."/>
            <person name="Birren B."/>
        </authorList>
    </citation>
    <scope>NUCLEOTIDE SEQUENCE [LARGE SCALE GENOMIC DNA]</scope>
    <source>
        <strain evidence="5 6">North Korean</strain>
    </source>
</reference>
<evidence type="ECO:0000256" key="2">
    <source>
        <dbReference type="ARBA" id="ARBA00022741"/>
    </source>
</evidence>
<dbReference type="Proteomes" id="UP000053239">
    <property type="component" value="Unassembled WGS sequence"/>
</dbReference>
<evidence type="ECO:0000256" key="3">
    <source>
        <dbReference type="ARBA" id="ARBA00022840"/>
    </source>
</evidence>
<protein>
    <recommendedName>
        <fullName evidence="4">tRNA synthetases class I catalytic domain-containing protein</fullName>
    </recommendedName>
</protein>
<sequence length="132" mass="15244">MKLFDTLSSTYKLLPKVGTVTIYNCGPTLYNRLHLGNLRPILTFDFLIRYLREKKISYKYVLNLTDIDEKIILKAQSEDKSISEVVGEYTYSFLSILDNLGIIYPDNFPRVSDNIDNIQLIISSLLNCRKAK</sequence>